<sequence length="259" mass="29120">MEENRKQILHGECPRKLNLSVPLLSTRRPLGVTHNHMLMMPISNTTSKDTSDMVPFSWERIPGEPKDKEQDDSFGNIDDVPHPPKPPPGRWQPPVMEELNSATEHMVDLCSDYYDGICDADEENSRNECFSDAIDIFSLAESIDDDIEVNCEATKERSSTIPEGDGYNNSTNFIIQRFLPDAQALAEASVINRKLPFPSSPYSYGYFSRGVSIRRSSYHSPKGCGLRSFFPWRMKPKPCSVKSPVCDAIAPIKSRTSDT</sequence>
<name>A0A6I9T2B7_SESIN</name>
<dbReference type="InterPro" id="IPR007789">
    <property type="entry name" value="DUF688"/>
</dbReference>
<dbReference type="InParanoid" id="A0A6I9T2B7"/>
<dbReference type="RefSeq" id="XP_011077653.1">
    <property type="nucleotide sequence ID" value="XM_011079351.1"/>
</dbReference>
<evidence type="ECO:0000313" key="3">
    <source>
        <dbReference type="RefSeq" id="XP_011077653.1"/>
    </source>
</evidence>
<dbReference type="Gramene" id="SIN_1003905.t">
    <property type="protein sequence ID" value="SIN_1003905.t.cds1"/>
    <property type="gene ID" value="SIN_1003905"/>
</dbReference>
<dbReference type="Proteomes" id="UP000504604">
    <property type="component" value="Linkage group LG5"/>
</dbReference>
<dbReference type="GeneID" id="105161614"/>
<dbReference type="Pfam" id="PF05097">
    <property type="entry name" value="DUF688"/>
    <property type="match status" value="1"/>
</dbReference>
<evidence type="ECO:0000256" key="1">
    <source>
        <dbReference type="SAM" id="MobiDB-lite"/>
    </source>
</evidence>
<protein>
    <submittedName>
        <fullName evidence="3">Uncharacterized protein LOC105161614</fullName>
    </submittedName>
</protein>
<dbReference type="FunCoup" id="A0A6I9T2B7">
    <property type="interactions" value="172"/>
</dbReference>
<evidence type="ECO:0000313" key="2">
    <source>
        <dbReference type="Proteomes" id="UP000504604"/>
    </source>
</evidence>
<dbReference type="PANTHER" id="PTHR33671:SF1">
    <property type="entry name" value="DUF688 FAMILY PROTEIN"/>
    <property type="match status" value="1"/>
</dbReference>
<accession>A0A6I9T2B7</accession>
<organism evidence="2 3">
    <name type="scientific">Sesamum indicum</name>
    <name type="common">Oriental sesame</name>
    <name type="synonym">Sesamum orientale</name>
    <dbReference type="NCBI Taxonomy" id="4182"/>
    <lineage>
        <taxon>Eukaryota</taxon>
        <taxon>Viridiplantae</taxon>
        <taxon>Streptophyta</taxon>
        <taxon>Embryophyta</taxon>
        <taxon>Tracheophyta</taxon>
        <taxon>Spermatophyta</taxon>
        <taxon>Magnoliopsida</taxon>
        <taxon>eudicotyledons</taxon>
        <taxon>Gunneridae</taxon>
        <taxon>Pentapetalae</taxon>
        <taxon>asterids</taxon>
        <taxon>lamiids</taxon>
        <taxon>Lamiales</taxon>
        <taxon>Pedaliaceae</taxon>
        <taxon>Sesamum</taxon>
    </lineage>
</organism>
<gene>
    <name evidence="3" type="primary">LOC105161614</name>
</gene>
<dbReference type="AlphaFoldDB" id="A0A6I9T2B7"/>
<feature type="compositionally biased region" description="Basic and acidic residues" evidence="1">
    <location>
        <begin position="61"/>
        <end position="71"/>
    </location>
</feature>
<reference evidence="3" key="1">
    <citation type="submission" date="2025-08" db="UniProtKB">
        <authorList>
            <consortium name="RefSeq"/>
        </authorList>
    </citation>
    <scope>IDENTIFICATION</scope>
</reference>
<proteinExistence type="predicted"/>
<dbReference type="OrthoDB" id="767768at2759"/>
<dbReference type="PANTHER" id="PTHR33671">
    <property type="entry name" value="N-METHYLTRANSFERASE, PUTATIVE (DUF688)-RELATED"/>
    <property type="match status" value="1"/>
</dbReference>
<keyword evidence="2" id="KW-1185">Reference proteome</keyword>
<dbReference type="KEGG" id="sind:105161614"/>
<feature type="region of interest" description="Disordered" evidence="1">
    <location>
        <begin position="44"/>
        <end position="91"/>
    </location>
</feature>